<evidence type="ECO:0000313" key="2">
    <source>
        <dbReference type="EMBL" id="GFJ86560.1"/>
    </source>
</evidence>
<reference evidence="2 3" key="1">
    <citation type="submission" date="2020-03" db="EMBL/GenBank/DDBJ databases">
        <title>Whole genome shotgun sequence of Phytohabitans rumicis NBRC 108638.</title>
        <authorList>
            <person name="Komaki H."/>
            <person name="Tamura T."/>
        </authorList>
    </citation>
    <scope>NUCLEOTIDE SEQUENCE [LARGE SCALE GENOMIC DNA]</scope>
    <source>
        <strain evidence="2 3">NBRC 108638</strain>
    </source>
</reference>
<feature type="compositionally biased region" description="Low complexity" evidence="1">
    <location>
        <begin position="13"/>
        <end position="28"/>
    </location>
</feature>
<feature type="compositionally biased region" description="Basic residues" evidence="1">
    <location>
        <begin position="33"/>
        <end position="44"/>
    </location>
</feature>
<organism evidence="2 3">
    <name type="scientific">Phytohabitans rumicis</name>
    <dbReference type="NCBI Taxonomy" id="1076125"/>
    <lineage>
        <taxon>Bacteria</taxon>
        <taxon>Bacillati</taxon>
        <taxon>Actinomycetota</taxon>
        <taxon>Actinomycetes</taxon>
        <taxon>Micromonosporales</taxon>
        <taxon>Micromonosporaceae</taxon>
    </lineage>
</organism>
<reference evidence="2 3" key="2">
    <citation type="submission" date="2020-03" db="EMBL/GenBank/DDBJ databases">
        <authorList>
            <person name="Ichikawa N."/>
            <person name="Kimura A."/>
            <person name="Kitahashi Y."/>
            <person name="Uohara A."/>
        </authorList>
    </citation>
    <scope>NUCLEOTIDE SEQUENCE [LARGE SCALE GENOMIC DNA]</scope>
    <source>
        <strain evidence="2 3">NBRC 108638</strain>
    </source>
</reference>
<feature type="region of interest" description="Disordered" evidence="1">
    <location>
        <begin position="1"/>
        <end position="57"/>
    </location>
</feature>
<dbReference type="Proteomes" id="UP000482960">
    <property type="component" value="Unassembled WGS sequence"/>
</dbReference>
<sequence>MDGAAGAAFARPGTTSTVAARTSATGAAIPRAVRTHPVKNKPRQPRTVASPADDTWRAERYGRADAPATTPPVRLNAATTPKLSELERHRSACQDKQIRRTAPGIRLFAAHTGSEQPDGLVGWALRLNGGPAAPRPERCVAGTAPAM</sequence>
<name>A0A6V8KT06_9ACTN</name>
<keyword evidence="3" id="KW-1185">Reference proteome</keyword>
<dbReference type="AlphaFoldDB" id="A0A6V8KT06"/>
<protein>
    <submittedName>
        <fullName evidence="2">Uncharacterized protein</fullName>
    </submittedName>
</protein>
<accession>A0A6V8KT06</accession>
<proteinExistence type="predicted"/>
<evidence type="ECO:0000256" key="1">
    <source>
        <dbReference type="SAM" id="MobiDB-lite"/>
    </source>
</evidence>
<evidence type="ECO:0000313" key="3">
    <source>
        <dbReference type="Proteomes" id="UP000482960"/>
    </source>
</evidence>
<dbReference type="EMBL" id="BLPG01000001">
    <property type="protein sequence ID" value="GFJ86560.1"/>
    <property type="molecule type" value="Genomic_DNA"/>
</dbReference>
<gene>
    <name evidence="2" type="ORF">Prum_002020</name>
</gene>
<comment type="caution">
    <text evidence="2">The sequence shown here is derived from an EMBL/GenBank/DDBJ whole genome shotgun (WGS) entry which is preliminary data.</text>
</comment>